<protein>
    <submittedName>
        <fullName evidence="2">Uncharacterized protein</fullName>
    </submittedName>
</protein>
<accession>A0A478FQR0</accession>
<keyword evidence="1" id="KW-0472">Membrane</keyword>
<evidence type="ECO:0000256" key="1">
    <source>
        <dbReference type="SAM" id="Phobius"/>
    </source>
</evidence>
<name>A0A478FQR0_9MOLU</name>
<proteinExistence type="predicted"/>
<keyword evidence="1" id="KW-1133">Transmembrane helix</keyword>
<comment type="caution">
    <text evidence="2">The sequence shown here is derived from an EMBL/GenBank/DDBJ whole genome shotgun (WGS) entry which is preliminary data.</text>
</comment>
<feature type="transmembrane region" description="Helical" evidence="1">
    <location>
        <begin position="6"/>
        <end position="25"/>
    </location>
</feature>
<keyword evidence="1" id="KW-0812">Transmembrane</keyword>
<evidence type="ECO:0000313" key="2">
    <source>
        <dbReference type="EMBL" id="GCE63813.1"/>
    </source>
</evidence>
<dbReference type="EMBL" id="BIMN01000004">
    <property type="protein sequence ID" value="GCE63813.1"/>
    <property type="molecule type" value="Genomic_DNA"/>
</dbReference>
<organism evidence="2 3">
    <name type="scientific">Candidatus Mycoplasma haematohominis</name>
    <dbReference type="NCBI Taxonomy" id="1494318"/>
    <lineage>
        <taxon>Bacteria</taxon>
        <taxon>Bacillati</taxon>
        <taxon>Mycoplasmatota</taxon>
        <taxon>Mollicutes</taxon>
        <taxon>Mycoplasmataceae</taxon>
        <taxon>Mycoplasma</taxon>
    </lineage>
</organism>
<gene>
    <name evidence="2" type="ORF">MHSWG343_08200</name>
</gene>
<dbReference type="AlphaFoldDB" id="A0A478FQR0"/>
<dbReference type="Proteomes" id="UP000324831">
    <property type="component" value="Unassembled WGS sequence"/>
</dbReference>
<evidence type="ECO:0000313" key="3">
    <source>
        <dbReference type="Proteomes" id="UP000324831"/>
    </source>
</evidence>
<sequence>MDPVKGSIGVAAGAVIVGGTAFGVYSSMDPMPECDVLSGMDNFSGNDGYSNGKYGFAYGDYLVDPDKLSESKNKDWWEWSFRLLGKQDKTKIKKQFAGVSKAFDSTDTKALNQICKNAYKANKTDVTDNAQDTETNKYLEADVWKFCSISSNGTKPILLNKSGNTEDQKLVGTSADNSNKWGKKKEDVLVSTRVESNNWFWELKEKQFRSASSVVTNETNNIFKALQENSNGTVKATCQRAYDMDSSSSATSVKEADLKAYCYLEKSSS</sequence>
<reference evidence="2 3" key="1">
    <citation type="submission" date="2019-01" db="EMBL/GenBank/DDBJ databases">
        <title>Draft genome sequences of Candidatus Mycoplasma haemohominis SWG34-3 identified from a patient with pyrexia, anemia and liver dysfunction.</title>
        <authorList>
            <person name="Sekizuka T."/>
            <person name="Hattori N."/>
            <person name="Katano H."/>
            <person name="Takuma T."/>
            <person name="Ito T."/>
            <person name="Arai N."/>
            <person name="Yanai R."/>
            <person name="Ishii S."/>
            <person name="Miura Y."/>
            <person name="Tokunaga T."/>
            <person name="Watanabe H."/>
            <person name="Nomura N."/>
            <person name="Eguchi J."/>
            <person name="Arai T."/>
            <person name="Hasegawa H."/>
            <person name="Nakamaki T."/>
            <person name="Wakita T."/>
            <person name="Niki Y."/>
            <person name="Kuroda M."/>
        </authorList>
    </citation>
    <scope>NUCLEOTIDE SEQUENCE [LARGE SCALE GENOMIC DNA]</scope>
    <source>
        <strain evidence="2">SWG34-3</strain>
    </source>
</reference>